<dbReference type="RefSeq" id="WP_261185265.1">
    <property type="nucleotide sequence ID" value="NZ_JAXBLV010000184.1"/>
</dbReference>
<dbReference type="InterPro" id="IPR011278">
    <property type="entry name" value="2-MeCitrate/Citrate_synth_II"/>
</dbReference>
<dbReference type="CDD" id="cd06112">
    <property type="entry name" value="citrate_synt_like_1_1"/>
    <property type="match status" value="1"/>
</dbReference>
<evidence type="ECO:0000256" key="1">
    <source>
        <dbReference type="ARBA" id="ARBA00004751"/>
    </source>
</evidence>
<dbReference type="PRINTS" id="PR00143">
    <property type="entry name" value="CITRTSNTHASE"/>
</dbReference>
<dbReference type="InterPro" id="IPR016143">
    <property type="entry name" value="Citrate_synth-like_sm_a-sub"/>
</dbReference>
<dbReference type="SUPFAM" id="SSF48256">
    <property type="entry name" value="Citrate synthase"/>
    <property type="match status" value="1"/>
</dbReference>
<dbReference type="InterPro" id="IPR016142">
    <property type="entry name" value="Citrate_synth-like_lrg_a-sub"/>
</dbReference>
<organism evidence="7 8">
    <name type="scientific">Gemmata algarum</name>
    <dbReference type="NCBI Taxonomy" id="2975278"/>
    <lineage>
        <taxon>Bacteria</taxon>
        <taxon>Pseudomonadati</taxon>
        <taxon>Planctomycetota</taxon>
        <taxon>Planctomycetia</taxon>
        <taxon>Gemmatales</taxon>
        <taxon>Gemmataceae</taxon>
        <taxon>Gemmata</taxon>
    </lineage>
</organism>
<evidence type="ECO:0000256" key="5">
    <source>
        <dbReference type="ARBA" id="ARBA00049288"/>
    </source>
</evidence>
<dbReference type="InterPro" id="IPR024176">
    <property type="entry name" value="Citrate_synthase_bac-typ"/>
</dbReference>
<dbReference type="Proteomes" id="UP001272242">
    <property type="component" value="Unassembled WGS sequence"/>
</dbReference>
<comment type="catalytic activity">
    <reaction evidence="5">
        <text>oxaloacetate + acetyl-CoA + H2O = citrate + CoA + H(+)</text>
        <dbReference type="Rhea" id="RHEA:16845"/>
        <dbReference type="ChEBI" id="CHEBI:15377"/>
        <dbReference type="ChEBI" id="CHEBI:15378"/>
        <dbReference type="ChEBI" id="CHEBI:16452"/>
        <dbReference type="ChEBI" id="CHEBI:16947"/>
        <dbReference type="ChEBI" id="CHEBI:57287"/>
        <dbReference type="ChEBI" id="CHEBI:57288"/>
        <dbReference type="EC" id="2.3.3.16"/>
    </reaction>
</comment>
<dbReference type="InterPro" id="IPR002020">
    <property type="entry name" value="Citrate_synthase"/>
</dbReference>
<dbReference type="EMBL" id="JAXBLV010000184">
    <property type="protein sequence ID" value="MDY3560806.1"/>
    <property type="molecule type" value="Genomic_DNA"/>
</dbReference>
<dbReference type="Gene3D" id="1.10.230.10">
    <property type="entry name" value="Cytochrome P450-Terp, domain 2"/>
    <property type="match status" value="1"/>
</dbReference>
<evidence type="ECO:0000256" key="2">
    <source>
        <dbReference type="ARBA" id="ARBA00010566"/>
    </source>
</evidence>
<keyword evidence="4 6" id="KW-0808">Transferase</keyword>
<evidence type="ECO:0000256" key="3">
    <source>
        <dbReference type="ARBA" id="ARBA00022532"/>
    </source>
</evidence>
<comment type="pathway">
    <text evidence="1">Carbohydrate metabolism; tricarboxylic acid cycle; isocitrate from oxaloacetate: step 1/2.</text>
</comment>
<keyword evidence="3" id="KW-0816">Tricarboxylic acid cycle</keyword>
<dbReference type="PIRSF" id="PIRSF001369">
    <property type="entry name" value="Citrate_synth"/>
    <property type="match status" value="1"/>
</dbReference>
<sequence>MSTEIEYKPGLEDVPAAKSAVSFLDGKKAVLEYRGIPVEVLAKESSFEEVSWLLVKGDLPTQKQLAEFDHDLRQRRAIHFRLKDLIKCMPADGHPMDALHASVAALGMFYPCPTVSNPAKNWDATCRLIAALPTLVAAFARVRRGEEILDPRSDLDHAGNFYYMLFGKEPSPATRKVLDACLILHAEHQMNASTFTARVTGSTLATPYHTIASAIGSLSGPLHGGANEEALRQFEEIGGPEKVKDWLDAKRAVDSKYKVMGMGHRVYKVKDARATVLQEIAEHMFAETVRPKTYETALELERLCAGIYGPKGIYPNVDFYSGVVYQSLGIPTDVFTPIFAIARVSGWLAHWTEQLVGNRIFRPEQISIGKTDVKYVPLEQRA</sequence>
<keyword evidence="8" id="KW-1185">Reference proteome</keyword>
<gene>
    <name evidence="7" type="ORF">R5W23_002052</name>
</gene>
<evidence type="ECO:0000256" key="6">
    <source>
        <dbReference type="PIRNR" id="PIRNR001369"/>
    </source>
</evidence>
<evidence type="ECO:0000313" key="8">
    <source>
        <dbReference type="Proteomes" id="UP001272242"/>
    </source>
</evidence>
<evidence type="ECO:0000256" key="4">
    <source>
        <dbReference type="ARBA" id="ARBA00022679"/>
    </source>
</evidence>
<dbReference type="InterPro" id="IPR036969">
    <property type="entry name" value="Citrate_synthase_sf"/>
</dbReference>
<dbReference type="NCBIfam" id="NF010639">
    <property type="entry name" value="PRK14036.1"/>
    <property type="match status" value="1"/>
</dbReference>
<comment type="caution">
    <text evidence="7">The sequence shown here is derived from an EMBL/GenBank/DDBJ whole genome shotgun (WGS) entry which is preliminary data.</text>
</comment>
<dbReference type="Gene3D" id="1.10.580.10">
    <property type="entry name" value="Citrate Synthase, domain 1"/>
    <property type="match status" value="1"/>
</dbReference>
<name>A0ABU5F084_9BACT</name>
<dbReference type="PANTHER" id="PTHR11739:SF4">
    <property type="entry name" value="CITRATE SYNTHASE, PEROXISOMAL"/>
    <property type="match status" value="1"/>
</dbReference>
<dbReference type="NCBIfam" id="TIGR01800">
    <property type="entry name" value="cit_synth_II"/>
    <property type="match status" value="1"/>
</dbReference>
<reference evidence="8" key="1">
    <citation type="journal article" date="2023" name="Mar. Drugs">
        <title>Gemmata algarum, a Novel Planctomycete Isolated from an Algal Mat, Displays Antimicrobial Activity.</title>
        <authorList>
            <person name="Kumar G."/>
            <person name="Kallscheuer N."/>
            <person name="Kashif M."/>
            <person name="Ahamad S."/>
            <person name="Jagadeeshwari U."/>
            <person name="Pannikurungottu S."/>
            <person name="Haufschild T."/>
            <person name="Kabuu M."/>
            <person name="Sasikala C."/>
            <person name="Jogler C."/>
            <person name="Ramana C."/>
        </authorList>
    </citation>
    <scope>NUCLEOTIDE SEQUENCE [LARGE SCALE GENOMIC DNA]</scope>
    <source>
        <strain evidence="8">JC673</strain>
    </source>
</reference>
<protein>
    <recommendedName>
        <fullName evidence="6">Citrate synthase</fullName>
    </recommendedName>
</protein>
<evidence type="ECO:0000313" key="7">
    <source>
        <dbReference type="EMBL" id="MDY3560806.1"/>
    </source>
</evidence>
<accession>A0ABU5F084</accession>
<comment type="similarity">
    <text evidence="2 6">Belongs to the citrate synthase family.</text>
</comment>
<proteinExistence type="inferred from homology"/>
<dbReference type="Pfam" id="PF00285">
    <property type="entry name" value="Citrate_synt"/>
    <property type="match status" value="1"/>
</dbReference>
<dbReference type="PANTHER" id="PTHR11739">
    <property type="entry name" value="CITRATE SYNTHASE"/>
    <property type="match status" value="1"/>
</dbReference>